<dbReference type="AlphaFoldDB" id="A0AAD8N0E1"/>
<dbReference type="PANTHER" id="PTHR31775:SF5">
    <property type="entry name" value="REMORIN 1.4"/>
    <property type="match status" value="1"/>
</dbReference>
<comment type="similarity">
    <text evidence="1">Belongs to the remorin family.</text>
</comment>
<dbReference type="Pfam" id="PF03763">
    <property type="entry name" value="Remorin_C"/>
    <property type="match status" value="1"/>
</dbReference>
<dbReference type="EMBL" id="JAUIZM010000003">
    <property type="protein sequence ID" value="KAK1391486.1"/>
    <property type="molecule type" value="Genomic_DNA"/>
</dbReference>
<evidence type="ECO:0000313" key="4">
    <source>
        <dbReference type="Proteomes" id="UP001237642"/>
    </source>
</evidence>
<dbReference type="PANTHER" id="PTHR31775">
    <property type="entry name" value="OS02G0117200 PROTEIN"/>
    <property type="match status" value="1"/>
</dbReference>
<comment type="caution">
    <text evidence="3">The sequence shown here is derived from an EMBL/GenBank/DDBJ whole genome shotgun (WGS) entry which is preliminary data.</text>
</comment>
<organism evidence="3 4">
    <name type="scientific">Heracleum sosnowskyi</name>
    <dbReference type="NCBI Taxonomy" id="360622"/>
    <lineage>
        <taxon>Eukaryota</taxon>
        <taxon>Viridiplantae</taxon>
        <taxon>Streptophyta</taxon>
        <taxon>Embryophyta</taxon>
        <taxon>Tracheophyta</taxon>
        <taxon>Spermatophyta</taxon>
        <taxon>Magnoliopsida</taxon>
        <taxon>eudicotyledons</taxon>
        <taxon>Gunneridae</taxon>
        <taxon>Pentapetalae</taxon>
        <taxon>asterids</taxon>
        <taxon>campanulids</taxon>
        <taxon>Apiales</taxon>
        <taxon>Apiaceae</taxon>
        <taxon>Apioideae</taxon>
        <taxon>apioid superclade</taxon>
        <taxon>Tordylieae</taxon>
        <taxon>Tordyliinae</taxon>
        <taxon>Heracleum</taxon>
    </lineage>
</organism>
<reference evidence="3" key="1">
    <citation type="submission" date="2023-02" db="EMBL/GenBank/DDBJ databases">
        <title>Genome of toxic invasive species Heracleum sosnowskyi carries increased number of genes despite the absence of recent whole-genome duplications.</title>
        <authorList>
            <person name="Schelkunov M."/>
            <person name="Shtratnikova V."/>
            <person name="Makarenko M."/>
            <person name="Klepikova A."/>
            <person name="Omelchenko D."/>
            <person name="Novikova G."/>
            <person name="Obukhova E."/>
            <person name="Bogdanov V."/>
            <person name="Penin A."/>
            <person name="Logacheva M."/>
        </authorList>
    </citation>
    <scope>NUCLEOTIDE SEQUENCE</scope>
    <source>
        <strain evidence="3">Hsosn_3</strain>
        <tissue evidence="3">Leaf</tissue>
    </source>
</reference>
<evidence type="ECO:0000256" key="1">
    <source>
        <dbReference type="ARBA" id="ARBA00005711"/>
    </source>
</evidence>
<accession>A0AAD8N0E1</accession>
<feature type="domain" description="Remorin C-terminal" evidence="2">
    <location>
        <begin position="7"/>
        <end position="65"/>
    </location>
</feature>
<gene>
    <name evidence="3" type="ORF">POM88_010542</name>
</gene>
<name>A0AAD8N0E1_9APIA</name>
<dbReference type="Proteomes" id="UP001237642">
    <property type="component" value="Unassembled WGS sequence"/>
</dbReference>
<reference evidence="3" key="2">
    <citation type="submission" date="2023-05" db="EMBL/GenBank/DDBJ databases">
        <authorList>
            <person name="Schelkunov M.I."/>
        </authorList>
    </citation>
    <scope>NUCLEOTIDE SEQUENCE</scope>
    <source>
        <strain evidence="3">Hsosn_3</strain>
        <tissue evidence="3">Leaf</tissue>
    </source>
</reference>
<keyword evidence="4" id="KW-1185">Reference proteome</keyword>
<evidence type="ECO:0000259" key="2">
    <source>
        <dbReference type="Pfam" id="PF03763"/>
    </source>
</evidence>
<evidence type="ECO:0000313" key="3">
    <source>
        <dbReference type="EMBL" id="KAK1391486.1"/>
    </source>
</evidence>
<sequence>MFIYEPEEFEKKRSAYVEKMKNKMAEIHKLAEEKRAVVVAKKREDQLKVEAAVEKFRATGKTPNKNLKSIKRIGLDGNLPIFYVDLGLEVWASGHLDIQLTHCNARLRKRVQSRKQAVEDVLIKIFAIKGEESLQMA</sequence>
<proteinExistence type="inferred from homology"/>
<dbReference type="InterPro" id="IPR005516">
    <property type="entry name" value="Remorin_C"/>
</dbReference>
<protein>
    <recommendedName>
        <fullName evidence="2">Remorin C-terminal domain-containing protein</fullName>
    </recommendedName>
</protein>